<keyword evidence="1" id="KW-0472">Membrane</keyword>
<dbReference type="EMBL" id="JAWWNJ010000221">
    <property type="protein sequence ID" value="KAK6969552.1"/>
    <property type="molecule type" value="Genomic_DNA"/>
</dbReference>
<reference evidence="4 5" key="1">
    <citation type="journal article" date="2024" name="J Genomics">
        <title>Draft genome sequencing and assembly of Favolaschia claudopus CIRM-BRFM 2984 isolated from oak limbs.</title>
        <authorList>
            <person name="Navarro D."/>
            <person name="Drula E."/>
            <person name="Chaduli D."/>
            <person name="Cazenave R."/>
            <person name="Ahrendt S."/>
            <person name="Wang J."/>
            <person name="Lipzen A."/>
            <person name="Daum C."/>
            <person name="Barry K."/>
            <person name="Grigoriev I.V."/>
            <person name="Favel A."/>
            <person name="Rosso M.N."/>
            <person name="Martin F."/>
        </authorList>
    </citation>
    <scope>NUCLEOTIDE SEQUENCE [LARGE SCALE GENOMIC DNA]</scope>
    <source>
        <strain evidence="4 5">CIRM-BRFM 2984</strain>
    </source>
</reference>
<feature type="non-terminal residue" evidence="4">
    <location>
        <position position="1"/>
    </location>
</feature>
<keyword evidence="1" id="KW-0812">Transmembrane</keyword>
<organism evidence="4 5">
    <name type="scientific">Favolaschia claudopus</name>
    <dbReference type="NCBI Taxonomy" id="2862362"/>
    <lineage>
        <taxon>Eukaryota</taxon>
        <taxon>Fungi</taxon>
        <taxon>Dikarya</taxon>
        <taxon>Basidiomycota</taxon>
        <taxon>Agaricomycotina</taxon>
        <taxon>Agaricomycetes</taxon>
        <taxon>Agaricomycetidae</taxon>
        <taxon>Agaricales</taxon>
        <taxon>Marasmiineae</taxon>
        <taxon>Mycenaceae</taxon>
        <taxon>Favolaschia</taxon>
    </lineage>
</organism>
<keyword evidence="5" id="KW-1185">Reference proteome</keyword>
<evidence type="ECO:0000256" key="1">
    <source>
        <dbReference type="SAM" id="Phobius"/>
    </source>
</evidence>
<dbReference type="EMBL" id="JAWWNJ010000298">
    <property type="protein sequence ID" value="KAK6964767.1"/>
    <property type="molecule type" value="Genomic_DNA"/>
</dbReference>
<sequence>DTLLASPPPRLHRRRRRLPTTSPAHAILASVASNYRTLGPCYGYHEAYACESRILILSFPLLVHYIYLYIPIYILPSSLSTFL</sequence>
<protein>
    <recommendedName>
        <fullName evidence="6">NADH dehydrogenase subunit 1</fullName>
    </recommendedName>
</protein>
<accession>A0AAV9Z3Z8</accession>
<evidence type="ECO:0000313" key="5">
    <source>
        <dbReference type="Proteomes" id="UP001362999"/>
    </source>
</evidence>
<dbReference type="AlphaFoldDB" id="A0AAV9Z3Z8"/>
<evidence type="ECO:0000313" key="4">
    <source>
        <dbReference type="EMBL" id="KAK6969552.1"/>
    </source>
</evidence>
<gene>
    <name evidence="4" type="ORF">R3P38DRAFT_3298261</name>
    <name evidence="3" type="ORF">R3P38DRAFT_3298596</name>
    <name evidence="2" type="ORF">R3P38DRAFT_3300085</name>
</gene>
<comment type="caution">
    <text evidence="4">The sequence shown here is derived from an EMBL/GenBank/DDBJ whole genome shotgun (WGS) entry which is preliminary data.</text>
</comment>
<feature type="transmembrane region" description="Helical" evidence="1">
    <location>
        <begin position="54"/>
        <end position="75"/>
    </location>
</feature>
<keyword evidence="1" id="KW-1133">Transmembrane helix</keyword>
<name>A0AAV9Z3Z8_9AGAR</name>
<evidence type="ECO:0008006" key="6">
    <source>
        <dbReference type="Google" id="ProtNLM"/>
    </source>
</evidence>
<evidence type="ECO:0000313" key="3">
    <source>
        <dbReference type="EMBL" id="KAK6969279.1"/>
    </source>
</evidence>
<dbReference type="EMBL" id="JAWWNJ010000229">
    <property type="protein sequence ID" value="KAK6969279.1"/>
    <property type="molecule type" value="Genomic_DNA"/>
</dbReference>
<evidence type="ECO:0000313" key="2">
    <source>
        <dbReference type="EMBL" id="KAK6964767.1"/>
    </source>
</evidence>
<proteinExistence type="predicted"/>
<dbReference type="Proteomes" id="UP001362999">
    <property type="component" value="Unassembled WGS sequence"/>
</dbReference>